<dbReference type="PANTHER" id="PTHR21043">
    <property type="entry name" value="IOJAP SUPERFAMILY ORTHOLOG"/>
    <property type="match status" value="1"/>
</dbReference>
<dbReference type="InterPro" id="IPR004394">
    <property type="entry name" value="Iojap/RsfS/C7orf30"/>
</dbReference>
<dbReference type="PANTHER" id="PTHR21043:SF0">
    <property type="entry name" value="MITOCHONDRIAL ASSEMBLY OF RIBOSOMAL LARGE SUBUNIT PROTEIN 1"/>
    <property type="match status" value="1"/>
</dbReference>
<name>A0A2G5E6F4_AQUCA</name>
<evidence type="ECO:0000256" key="3">
    <source>
        <dbReference type="ARBA" id="ARBA00023128"/>
    </source>
</evidence>
<evidence type="ECO:0000256" key="1">
    <source>
        <dbReference type="ARBA" id="ARBA00004173"/>
    </source>
</evidence>
<sequence>MLAALRTRALPSLSSSTTSVLQTWKLGFQRSLCSSSTENLGYLDLQEIEKILKDVKADDVKVIPVGHQCDWTDFMVIATGRSTWHVRNIAEALIYKVKQKQKGVERMLLPSVQGHEGGKWVVVDSGRVIVHALDEKAREYYNLESLWMSDLTAKRAPNKESQEKMSGDWHICDSQGSGKISREGPSQEQFQEETCAEECMMCDIYELNLYADTHLNWMIKNLTCMSLLGACLFGAEPSTV</sequence>
<evidence type="ECO:0000313" key="4">
    <source>
        <dbReference type="EMBL" id="PIA51335.1"/>
    </source>
</evidence>
<dbReference type="EMBL" id="KZ305028">
    <property type="protein sequence ID" value="PIA51335.1"/>
    <property type="molecule type" value="Genomic_DNA"/>
</dbReference>
<dbReference type="GO" id="GO:0090071">
    <property type="term" value="P:negative regulation of ribosome biogenesis"/>
    <property type="evidence" value="ECO:0007669"/>
    <property type="project" value="TreeGrafter"/>
</dbReference>
<dbReference type="InterPro" id="IPR043519">
    <property type="entry name" value="NT_sf"/>
</dbReference>
<organism evidence="4 5">
    <name type="scientific">Aquilegia coerulea</name>
    <name type="common">Rocky mountain columbine</name>
    <dbReference type="NCBI Taxonomy" id="218851"/>
    <lineage>
        <taxon>Eukaryota</taxon>
        <taxon>Viridiplantae</taxon>
        <taxon>Streptophyta</taxon>
        <taxon>Embryophyta</taxon>
        <taxon>Tracheophyta</taxon>
        <taxon>Spermatophyta</taxon>
        <taxon>Magnoliopsida</taxon>
        <taxon>Ranunculales</taxon>
        <taxon>Ranunculaceae</taxon>
        <taxon>Thalictroideae</taxon>
        <taxon>Aquilegia</taxon>
    </lineage>
</organism>
<gene>
    <name evidence="4" type="ORF">AQUCO_01100276v1</name>
</gene>
<keyword evidence="3" id="KW-0496">Mitochondrion</keyword>
<dbReference type="GO" id="GO:0017148">
    <property type="term" value="P:negative regulation of translation"/>
    <property type="evidence" value="ECO:0007669"/>
    <property type="project" value="TreeGrafter"/>
</dbReference>
<dbReference type="STRING" id="218851.A0A2G5E6F4"/>
<dbReference type="HAMAP" id="MF_01477">
    <property type="entry name" value="Iojap_RsfS"/>
    <property type="match status" value="1"/>
</dbReference>
<dbReference type="OrthoDB" id="21330at2759"/>
<evidence type="ECO:0000256" key="2">
    <source>
        <dbReference type="ARBA" id="ARBA00010574"/>
    </source>
</evidence>
<comment type="similarity">
    <text evidence="2">Belongs to the Iojap/RsfS family.</text>
</comment>
<protein>
    <recommendedName>
        <fullName evidence="6">Ribosome silencing factor</fullName>
    </recommendedName>
</protein>
<dbReference type="FunCoup" id="A0A2G5E6F4">
    <property type="interactions" value="11"/>
</dbReference>
<dbReference type="FunFam" id="3.30.460.10:FF:000018">
    <property type="entry name" value="Mitochondrial assembly of ribosomal large subunit 1"/>
    <property type="match status" value="1"/>
</dbReference>
<dbReference type="Proteomes" id="UP000230069">
    <property type="component" value="Unassembled WGS sequence"/>
</dbReference>
<dbReference type="GO" id="GO:0005739">
    <property type="term" value="C:mitochondrion"/>
    <property type="evidence" value="ECO:0007669"/>
    <property type="project" value="UniProtKB-SubCell"/>
</dbReference>
<evidence type="ECO:0000313" key="5">
    <source>
        <dbReference type="Proteomes" id="UP000230069"/>
    </source>
</evidence>
<proteinExistence type="inferred from homology"/>
<dbReference type="Gene3D" id="3.30.460.10">
    <property type="entry name" value="Beta Polymerase, domain 2"/>
    <property type="match status" value="1"/>
</dbReference>
<reference evidence="4 5" key="1">
    <citation type="submission" date="2017-09" db="EMBL/GenBank/DDBJ databases">
        <title>WGS assembly of Aquilegia coerulea Goldsmith.</title>
        <authorList>
            <person name="Hodges S."/>
            <person name="Kramer E."/>
            <person name="Nordborg M."/>
            <person name="Tomkins J."/>
            <person name="Borevitz J."/>
            <person name="Derieg N."/>
            <person name="Yan J."/>
            <person name="Mihaltcheva S."/>
            <person name="Hayes R.D."/>
            <person name="Rokhsar D."/>
        </authorList>
    </citation>
    <scope>NUCLEOTIDE SEQUENCE [LARGE SCALE GENOMIC DNA]</scope>
    <source>
        <strain evidence="5">cv. Goldsmith</strain>
    </source>
</reference>
<accession>A0A2G5E6F4</accession>
<comment type="subcellular location">
    <subcellularLocation>
        <location evidence="1">Mitochondrion</location>
    </subcellularLocation>
</comment>
<evidence type="ECO:0008006" key="6">
    <source>
        <dbReference type="Google" id="ProtNLM"/>
    </source>
</evidence>
<dbReference type="Pfam" id="PF02410">
    <property type="entry name" value="RsfS"/>
    <property type="match status" value="1"/>
</dbReference>
<dbReference type="SUPFAM" id="SSF81301">
    <property type="entry name" value="Nucleotidyltransferase"/>
    <property type="match status" value="1"/>
</dbReference>
<dbReference type="NCBIfam" id="TIGR00090">
    <property type="entry name" value="rsfS_iojap_ybeB"/>
    <property type="match status" value="1"/>
</dbReference>
<keyword evidence="5" id="KW-1185">Reference proteome</keyword>
<dbReference type="InParanoid" id="A0A2G5E6F4"/>
<dbReference type="AlphaFoldDB" id="A0A2G5E6F4"/>
<dbReference type="GO" id="GO:0043023">
    <property type="term" value="F:ribosomal large subunit binding"/>
    <property type="evidence" value="ECO:0007669"/>
    <property type="project" value="TreeGrafter"/>
</dbReference>